<sequence length="50" mass="5409">MARGTNTCGQIVKKLGEIDFDNAQAAMGSAKYRRGFDFQEPKASAVRVAC</sequence>
<keyword evidence="2" id="KW-1185">Reference proteome</keyword>
<dbReference type="RefSeq" id="WP_004014653.1">
    <property type="nucleotide sequence ID" value="NZ_GL405260.1"/>
</dbReference>
<gene>
    <name evidence="1" type="ORF">HMPREF0580_2250</name>
</gene>
<reference evidence="1" key="1">
    <citation type="submission" date="2010-08" db="EMBL/GenBank/DDBJ databases">
        <authorList>
            <person name="Muzny D."/>
            <person name="Qin X."/>
            <person name="Deng J."/>
            <person name="Jiang H."/>
            <person name="Liu Y."/>
            <person name="Qu J."/>
            <person name="Song X.-Z."/>
            <person name="Zhang L."/>
            <person name="Thornton R."/>
            <person name="Coyle M."/>
            <person name="Francisco L."/>
            <person name="Jackson L."/>
            <person name="Javaid M."/>
            <person name="Korchina V."/>
            <person name="Kovar C."/>
            <person name="Mata R."/>
            <person name="Mathew T."/>
            <person name="Ngo R."/>
            <person name="Nguyen L."/>
            <person name="Nguyen N."/>
            <person name="Okwuonu G."/>
            <person name="Ongeri F."/>
            <person name="Pham C."/>
            <person name="Simmons D."/>
            <person name="Wilczek-Boney K."/>
            <person name="Hale W."/>
            <person name="Jakkamsetti A."/>
            <person name="Pham P."/>
            <person name="Ruth R."/>
            <person name="San Lucas F."/>
            <person name="Warren J."/>
            <person name="Zhang J."/>
            <person name="Zhao Z."/>
            <person name="Zhou C."/>
            <person name="Zhu D."/>
            <person name="Lee S."/>
            <person name="Bess C."/>
            <person name="Blankenburg K."/>
            <person name="Forbes L."/>
            <person name="Fu Q."/>
            <person name="Gubbala S."/>
            <person name="Hirani K."/>
            <person name="Jayaseelan J.C."/>
            <person name="Lara F."/>
            <person name="Munidasa M."/>
            <person name="Palculict T."/>
            <person name="Patil S."/>
            <person name="Pu L.-L."/>
            <person name="Saada N."/>
            <person name="Tang L."/>
            <person name="Weissenberger G."/>
            <person name="Zhu Y."/>
            <person name="Hemphill L."/>
            <person name="Shang Y."/>
            <person name="Youmans B."/>
            <person name="Ayvaz T."/>
            <person name="Ross M."/>
            <person name="Santibanez J."/>
            <person name="Aqrawi P."/>
            <person name="Gross S."/>
            <person name="Joshi V."/>
            <person name="Fowler G."/>
            <person name="Nazareth L."/>
            <person name="Reid J."/>
            <person name="Worley K."/>
            <person name="Petrosino J."/>
            <person name="Highlander S."/>
            <person name="Gibbs R."/>
        </authorList>
    </citation>
    <scope>NUCLEOTIDE SEQUENCE [LARGE SCALE GENOMIC DNA]</scope>
    <source>
        <strain evidence="1">ATCC 35239</strain>
    </source>
</reference>
<name>E0QTN5_9ACTO</name>
<dbReference type="EMBL" id="AEET01000048">
    <property type="protein sequence ID" value="EFM45079.1"/>
    <property type="molecule type" value="Genomic_DNA"/>
</dbReference>
<evidence type="ECO:0000313" key="1">
    <source>
        <dbReference type="EMBL" id="EFM45079.1"/>
    </source>
</evidence>
<organism evidence="1 2">
    <name type="scientific">Mobiluncus mulieris ATCC 35239</name>
    <dbReference type="NCBI Taxonomy" id="871571"/>
    <lineage>
        <taxon>Bacteria</taxon>
        <taxon>Bacillati</taxon>
        <taxon>Actinomycetota</taxon>
        <taxon>Actinomycetes</taxon>
        <taxon>Actinomycetales</taxon>
        <taxon>Actinomycetaceae</taxon>
        <taxon>Mobiluncus</taxon>
    </lineage>
</organism>
<evidence type="ECO:0000313" key="2">
    <source>
        <dbReference type="Proteomes" id="UP000003045"/>
    </source>
</evidence>
<protein>
    <submittedName>
        <fullName evidence="1">Uncharacterized protein</fullName>
    </submittedName>
</protein>
<accession>E0QTN5</accession>
<dbReference type="STRING" id="871571.HMPREF0580_2250"/>
<dbReference type="AlphaFoldDB" id="E0QTN5"/>
<comment type="caution">
    <text evidence="1">The sequence shown here is derived from an EMBL/GenBank/DDBJ whole genome shotgun (WGS) entry which is preliminary data.</text>
</comment>
<proteinExistence type="predicted"/>
<dbReference type="HOGENOM" id="CLU_3119926_0_0_11"/>
<dbReference type="Proteomes" id="UP000003045">
    <property type="component" value="Unassembled WGS sequence"/>
</dbReference>